<gene>
    <name evidence="6" type="ORF">MMF93_20160</name>
</gene>
<feature type="region of interest" description="Disordered" evidence="3">
    <location>
        <begin position="44"/>
        <end position="71"/>
    </location>
</feature>
<dbReference type="InterPro" id="IPR002509">
    <property type="entry name" value="NODB_dom"/>
</dbReference>
<name>A0ABY3XW31_9ACTN</name>
<keyword evidence="7" id="KW-1185">Reference proteome</keyword>
<dbReference type="RefSeq" id="WP_242753498.1">
    <property type="nucleotide sequence ID" value="NZ_CP093846.1"/>
</dbReference>
<keyword evidence="4" id="KW-1133">Transmembrane helix</keyword>
<protein>
    <submittedName>
        <fullName evidence="6">Polysaccharide deacetylase family protein</fullName>
    </submittedName>
</protein>
<keyword evidence="4" id="KW-0812">Transmembrane</keyword>
<dbReference type="InterPro" id="IPR011330">
    <property type="entry name" value="Glyco_hydro/deAcase_b/a-brl"/>
</dbReference>
<evidence type="ECO:0000313" key="6">
    <source>
        <dbReference type="EMBL" id="UNS98511.1"/>
    </source>
</evidence>
<organism evidence="6 7">
    <name type="scientific">Streptomyces tubbatahanensis</name>
    <dbReference type="NCBI Taxonomy" id="2923272"/>
    <lineage>
        <taxon>Bacteria</taxon>
        <taxon>Bacillati</taxon>
        <taxon>Actinomycetota</taxon>
        <taxon>Actinomycetes</taxon>
        <taxon>Kitasatosporales</taxon>
        <taxon>Streptomycetaceae</taxon>
        <taxon>Streptomyces</taxon>
    </lineage>
</organism>
<dbReference type="Gene3D" id="3.20.20.370">
    <property type="entry name" value="Glycoside hydrolase/deacetylase"/>
    <property type="match status" value="1"/>
</dbReference>
<dbReference type="PROSITE" id="PS51677">
    <property type="entry name" value="NODB"/>
    <property type="match status" value="1"/>
</dbReference>
<keyword evidence="2" id="KW-0378">Hydrolase</keyword>
<proteinExistence type="predicted"/>
<keyword evidence="4" id="KW-0472">Membrane</keyword>
<dbReference type="PANTHER" id="PTHR10587:SF133">
    <property type="entry name" value="CHITIN DEACETYLASE 1-RELATED"/>
    <property type="match status" value="1"/>
</dbReference>
<dbReference type="EMBL" id="CP093846">
    <property type="protein sequence ID" value="UNS98511.1"/>
    <property type="molecule type" value="Genomic_DNA"/>
</dbReference>
<sequence>MRSDCHIFTRRGLLFTGLGVGTAALSGVAAGAFAYHDAGRRGHAVAAAKHPGDPTRPAGGGAGAGRRPVRGLPHTEHAEHAEHAATDSYRLRPLAGETSMGAPSAHPPVRTQAEMTLPGTHGRRVLALTFDDGPHPVHTPALLEVLRRHGVQATFFVVGENAAVFPELLHDIAAEGHVVANHSYSHRQLTRLRTKDIESELSRTSELIDRVLGVPPTWCRAPYGDWHAPSLKICARLGMEPMGWSLDTRDWSRPGTTTIVRAVLDKATPGAIVLQHDGGGPRDQTVQAVDRYLPVLLEQGYTCVRPEA</sequence>
<dbReference type="CDD" id="cd10917">
    <property type="entry name" value="CE4_NodB_like_6s_7s"/>
    <property type="match status" value="1"/>
</dbReference>
<evidence type="ECO:0000256" key="4">
    <source>
        <dbReference type="SAM" id="Phobius"/>
    </source>
</evidence>
<evidence type="ECO:0000259" key="5">
    <source>
        <dbReference type="PROSITE" id="PS51677"/>
    </source>
</evidence>
<keyword evidence="1" id="KW-0479">Metal-binding</keyword>
<accession>A0ABY3XW31</accession>
<feature type="domain" description="NodB homology" evidence="5">
    <location>
        <begin position="124"/>
        <end position="304"/>
    </location>
</feature>
<dbReference type="PANTHER" id="PTHR10587">
    <property type="entry name" value="GLYCOSYL TRANSFERASE-RELATED"/>
    <property type="match status" value="1"/>
</dbReference>
<reference evidence="6 7" key="1">
    <citation type="journal article" date="2023" name="Microbiol. Spectr.">
        <title>Synergy between Genome Mining, Metabolomics, and Bioinformatics Uncovers Antibacterial Chlorinated Carbazole Alkaloids and Their Biosynthetic Gene Cluster from Streptomyces tubbatahanensis sp. nov., a Novel Actinomycete Isolated from Sulu Sea, Philippines.</title>
        <authorList>
            <person name="Tenebro C.P."/>
            <person name="Trono D.J.V.L."/>
            <person name="Balida L.A.P."/>
            <person name="Bayog L.K.A."/>
            <person name="Bruna J.R."/>
            <person name="Sabido E.M."/>
            <person name="Caspe D.P.C."/>
            <person name="de Los Santos E.L.C."/>
            <person name="Saludes J.P."/>
            <person name="Dalisay D.S."/>
        </authorList>
    </citation>
    <scope>NUCLEOTIDE SEQUENCE [LARGE SCALE GENOMIC DNA]</scope>
    <source>
        <strain evidence="6 7">DSD3025</strain>
    </source>
</reference>
<dbReference type="InterPro" id="IPR050248">
    <property type="entry name" value="Polysacc_deacetylase_ArnD"/>
</dbReference>
<dbReference type="Proteomes" id="UP001202244">
    <property type="component" value="Chromosome"/>
</dbReference>
<feature type="transmembrane region" description="Helical" evidence="4">
    <location>
        <begin position="12"/>
        <end position="35"/>
    </location>
</feature>
<evidence type="ECO:0000256" key="3">
    <source>
        <dbReference type="SAM" id="MobiDB-lite"/>
    </source>
</evidence>
<dbReference type="SUPFAM" id="SSF88713">
    <property type="entry name" value="Glycoside hydrolase/deacetylase"/>
    <property type="match status" value="1"/>
</dbReference>
<evidence type="ECO:0000313" key="7">
    <source>
        <dbReference type="Proteomes" id="UP001202244"/>
    </source>
</evidence>
<dbReference type="Pfam" id="PF01522">
    <property type="entry name" value="Polysacc_deac_1"/>
    <property type="match status" value="1"/>
</dbReference>
<evidence type="ECO:0000256" key="2">
    <source>
        <dbReference type="ARBA" id="ARBA00022801"/>
    </source>
</evidence>
<evidence type="ECO:0000256" key="1">
    <source>
        <dbReference type="ARBA" id="ARBA00022723"/>
    </source>
</evidence>